<dbReference type="GeneID" id="54285035"/>
<protein>
    <submittedName>
        <fullName evidence="2">Uncharacterized protein</fullName>
    </submittedName>
</protein>
<organism evidence="2 3">
    <name type="scientific">Aaosphaeria arxii CBS 175.79</name>
    <dbReference type="NCBI Taxonomy" id="1450172"/>
    <lineage>
        <taxon>Eukaryota</taxon>
        <taxon>Fungi</taxon>
        <taxon>Dikarya</taxon>
        <taxon>Ascomycota</taxon>
        <taxon>Pezizomycotina</taxon>
        <taxon>Dothideomycetes</taxon>
        <taxon>Pleosporomycetidae</taxon>
        <taxon>Pleosporales</taxon>
        <taxon>Pleosporales incertae sedis</taxon>
        <taxon>Aaosphaeria</taxon>
    </lineage>
</organism>
<feature type="compositionally biased region" description="Acidic residues" evidence="1">
    <location>
        <begin position="79"/>
        <end position="100"/>
    </location>
</feature>
<sequence length="613" mass="68903">MSHNRPSRRPLPHEANWSPTRRSRPRKSQTAPSVPLPPSPPNPIKHRGRPATSRSRPPSPPTTPPRRIVKRISDKQTYNDDDDDDYEDPEEEEEENDDDNGDHINPQGKPLPGDSWSLTKYKSPNYHKDSTYYMSALSRSEHSDLKLDYIAPRSNATTYSFSTPVTSTSVAVATKAVSGTNGPNPRKNALPPPSSSSTAHPLRKVPLRRHATAPPSTTATNNRGSNRSIRFSDDALEPEPEPQPQPQRRRRATMMSTPQHRPPPDSMADNVHSQNIEQYHRKYAHKGSATLPYSPPTKHTRREYSPPTSRSQYQGPSARYADPRLKKHSGRSTVAAAPRAEYVSPWDDPDYMPVNEGGWESRKGPGRSTAAAAAAAAPRAEYVSPWDKSDYMMIKEGGWDNKKEFMQCHGLSMHEPRDFDEAKELLNEYRRRDMEAEGVRMRGGGDGGEKLTGWEARGRRATRGGGPAAHNHSYGRVEQRYDQDDEFDQEGDMINPSVGMDGCGDYIEGSDDGGERYIDDESINDDGGYGNRNGGGCYLDDNADRFDTYGPEHEQRQEYDHYEPHDNYREDDFYDNGGYDSESCVDHGDYDNEVYGDDGNGDWDDGNDDYYVD</sequence>
<feature type="compositionally biased region" description="Pro residues" evidence="1">
    <location>
        <begin position="34"/>
        <end position="43"/>
    </location>
</feature>
<accession>A0A6A5XZB9</accession>
<feature type="region of interest" description="Disordered" evidence="1">
    <location>
        <begin position="512"/>
        <end position="613"/>
    </location>
</feature>
<proteinExistence type="predicted"/>
<evidence type="ECO:0000313" key="3">
    <source>
        <dbReference type="Proteomes" id="UP000799778"/>
    </source>
</evidence>
<feature type="compositionally biased region" description="Basic residues" evidence="1">
    <location>
        <begin position="1"/>
        <end position="10"/>
    </location>
</feature>
<dbReference type="Proteomes" id="UP000799778">
    <property type="component" value="Unassembled WGS sequence"/>
</dbReference>
<dbReference type="AlphaFoldDB" id="A0A6A5XZB9"/>
<gene>
    <name evidence="2" type="ORF">BU24DRAFT_421077</name>
</gene>
<feature type="region of interest" description="Disordered" evidence="1">
    <location>
        <begin position="286"/>
        <end position="333"/>
    </location>
</feature>
<feature type="compositionally biased region" description="Basic residues" evidence="1">
    <location>
        <begin position="201"/>
        <end position="211"/>
    </location>
</feature>
<evidence type="ECO:0000313" key="2">
    <source>
        <dbReference type="EMBL" id="KAF2018061.1"/>
    </source>
</evidence>
<feature type="compositionally biased region" description="Polar residues" evidence="1">
    <location>
        <begin position="306"/>
        <end position="315"/>
    </location>
</feature>
<keyword evidence="3" id="KW-1185">Reference proteome</keyword>
<dbReference type="RefSeq" id="XP_033386400.1">
    <property type="nucleotide sequence ID" value="XM_033527638.1"/>
</dbReference>
<feature type="compositionally biased region" description="Basic and acidic residues" evidence="1">
    <location>
        <begin position="542"/>
        <end position="571"/>
    </location>
</feature>
<feature type="region of interest" description="Disordered" evidence="1">
    <location>
        <begin position="1"/>
        <end position="127"/>
    </location>
</feature>
<evidence type="ECO:0000256" key="1">
    <source>
        <dbReference type="SAM" id="MobiDB-lite"/>
    </source>
</evidence>
<name>A0A6A5XZB9_9PLEO</name>
<feature type="region of interest" description="Disordered" evidence="1">
    <location>
        <begin position="176"/>
        <end position="270"/>
    </location>
</feature>
<dbReference type="EMBL" id="ML978068">
    <property type="protein sequence ID" value="KAF2018061.1"/>
    <property type="molecule type" value="Genomic_DNA"/>
</dbReference>
<feature type="compositionally biased region" description="Gly residues" evidence="1">
    <location>
        <begin position="527"/>
        <end position="537"/>
    </location>
</feature>
<dbReference type="OrthoDB" id="4232400at2759"/>
<feature type="compositionally biased region" description="Acidic residues" evidence="1">
    <location>
        <begin position="591"/>
        <end position="613"/>
    </location>
</feature>
<reference evidence="2" key="1">
    <citation type="journal article" date="2020" name="Stud. Mycol.">
        <title>101 Dothideomycetes genomes: a test case for predicting lifestyles and emergence of pathogens.</title>
        <authorList>
            <person name="Haridas S."/>
            <person name="Albert R."/>
            <person name="Binder M."/>
            <person name="Bloem J."/>
            <person name="Labutti K."/>
            <person name="Salamov A."/>
            <person name="Andreopoulos B."/>
            <person name="Baker S."/>
            <person name="Barry K."/>
            <person name="Bills G."/>
            <person name="Bluhm B."/>
            <person name="Cannon C."/>
            <person name="Castanera R."/>
            <person name="Culley D."/>
            <person name="Daum C."/>
            <person name="Ezra D."/>
            <person name="Gonzalez J."/>
            <person name="Henrissat B."/>
            <person name="Kuo A."/>
            <person name="Liang C."/>
            <person name="Lipzen A."/>
            <person name="Lutzoni F."/>
            <person name="Magnuson J."/>
            <person name="Mondo S."/>
            <person name="Nolan M."/>
            <person name="Ohm R."/>
            <person name="Pangilinan J."/>
            <person name="Park H.-J."/>
            <person name="Ramirez L."/>
            <person name="Alfaro M."/>
            <person name="Sun H."/>
            <person name="Tritt A."/>
            <person name="Yoshinaga Y."/>
            <person name="Zwiers L.-H."/>
            <person name="Turgeon B."/>
            <person name="Goodwin S."/>
            <person name="Spatafora J."/>
            <person name="Crous P."/>
            <person name="Grigoriev I."/>
        </authorList>
    </citation>
    <scope>NUCLEOTIDE SEQUENCE</scope>
    <source>
        <strain evidence="2">CBS 175.79</strain>
    </source>
</reference>